<accession>A0AAD3TEC4</accession>
<dbReference type="AlphaFoldDB" id="A0AAD3TEC4"/>
<organism evidence="1 2">
    <name type="scientific">Nepenthes gracilis</name>
    <name type="common">Slender pitcher plant</name>
    <dbReference type="NCBI Taxonomy" id="150966"/>
    <lineage>
        <taxon>Eukaryota</taxon>
        <taxon>Viridiplantae</taxon>
        <taxon>Streptophyta</taxon>
        <taxon>Embryophyta</taxon>
        <taxon>Tracheophyta</taxon>
        <taxon>Spermatophyta</taxon>
        <taxon>Magnoliopsida</taxon>
        <taxon>eudicotyledons</taxon>
        <taxon>Gunneridae</taxon>
        <taxon>Pentapetalae</taxon>
        <taxon>Caryophyllales</taxon>
        <taxon>Nepenthaceae</taxon>
        <taxon>Nepenthes</taxon>
    </lineage>
</organism>
<evidence type="ECO:0000313" key="2">
    <source>
        <dbReference type="Proteomes" id="UP001279734"/>
    </source>
</evidence>
<dbReference type="EMBL" id="BSYO01000034">
    <property type="protein sequence ID" value="GMH28460.1"/>
    <property type="molecule type" value="Genomic_DNA"/>
</dbReference>
<proteinExistence type="predicted"/>
<sequence length="107" mass="12070">MRMDERLVEVARFFGCPLHVDALQVTADLGAPLQGVFIFGRFSVDLLKVPDAIRLTPLFFKIFESSHLALRSTMTCPIMRFFDDFTSPELDLFEIAAAAEGSDRRIT</sequence>
<dbReference type="Proteomes" id="UP001279734">
    <property type="component" value="Unassembled WGS sequence"/>
</dbReference>
<comment type="caution">
    <text evidence="1">The sequence shown here is derived from an EMBL/GenBank/DDBJ whole genome shotgun (WGS) entry which is preliminary data.</text>
</comment>
<protein>
    <submittedName>
        <fullName evidence="1">Uncharacterized protein</fullName>
    </submittedName>
</protein>
<evidence type="ECO:0000313" key="1">
    <source>
        <dbReference type="EMBL" id="GMH28460.1"/>
    </source>
</evidence>
<keyword evidence="2" id="KW-1185">Reference proteome</keyword>
<name>A0AAD3TEC4_NEPGR</name>
<gene>
    <name evidence="1" type="ORF">Nepgr_030303</name>
</gene>
<reference evidence="1" key="1">
    <citation type="submission" date="2023-05" db="EMBL/GenBank/DDBJ databases">
        <title>Nepenthes gracilis genome sequencing.</title>
        <authorList>
            <person name="Fukushima K."/>
        </authorList>
    </citation>
    <scope>NUCLEOTIDE SEQUENCE</scope>
    <source>
        <strain evidence="1">SING2019-196</strain>
    </source>
</reference>